<dbReference type="InterPro" id="IPR022385">
    <property type="entry name" value="Rhs_assc_core"/>
</dbReference>
<name>A0A5C6BKZ9_9PLAN</name>
<dbReference type="EMBL" id="SJPP01000001">
    <property type="protein sequence ID" value="TWU12655.1"/>
    <property type="molecule type" value="Genomic_DNA"/>
</dbReference>
<evidence type="ECO:0008006" key="3">
    <source>
        <dbReference type="Google" id="ProtNLM"/>
    </source>
</evidence>
<reference evidence="1 2" key="1">
    <citation type="submission" date="2019-02" db="EMBL/GenBank/DDBJ databases">
        <title>Deep-cultivation of Planctomycetes and their phenomic and genomic characterization uncovers novel biology.</title>
        <authorList>
            <person name="Wiegand S."/>
            <person name="Jogler M."/>
            <person name="Boedeker C."/>
            <person name="Pinto D."/>
            <person name="Vollmers J."/>
            <person name="Rivas-Marin E."/>
            <person name="Kohn T."/>
            <person name="Peeters S.H."/>
            <person name="Heuer A."/>
            <person name="Rast P."/>
            <person name="Oberbeckmann S."/>
            <person name="Bunk B."/>
            <person name="Jeske O."/>
            <person name="Meyerdierks A."/>
            <person name="Storesund J.E."/>
            <person name="Kallscheuer N."/>
            <person name="Luecker S."/>
            <person name="Lage O.M."/>
            <person name="Pohl T."/>
            <person name="Merkel B.J."/>
            <person name="Hornburger P."/>
            <person name="Mueller R.-W."/>
            <person name="Bruemmer F."/>
            <person name="Labrenz M."/>
            <person name="Spormann A.M."/>
            <person name="Op Den Camp H."/>
            <person name="Overmann J."/>
            <person name="Amann R."/>
            <person name="Jetten M.S.M."/>
            <person name="Mascher T."/>
            <person name="Medema M.H."/>
            <person name="Devos D.P."/>
            <person name="Kaster A.-K."/>
            <person name="Ovreas L."/>
            <person name="Rohde M."/>
            <person name="Galperin M.Y."/>
            <person name="Jogler C."/>
        </authorList>
    </citation>
    <scope>NUCLEOTIDE SEQUENCE [LARGE SCALE GENOMIC DNA]</scope>
    <source>
        <strain evidence="1 2">CA54</strain>
    </source>
</reference>
<protein>
    <recommendedName>
        <fullName evidence="3">tRNA(Glu)-specific nuclease WapA</fullName>
    </recommendedName>
</protein>
<dbReference type="Proteomes" id="UP000320735">
    <property type="component" value="Unassembled WGS sequence"/>
</dbReference>
<evidence type="ECO:0000313" key="2">
    <source>
        <dbReference type="Proteomes" id="UP000320735"/>
    </source>
</evidence>
<evidence type="ECO:0000313" key="1">
    <source>
        <dbReference type="EMBL" id="TWU12655.1"/>
    </source>
</evidence>
<keyword evidence="2" id="KW-1185">Reference proteome</keyword>
<gene>
    <name evidence="1" type="ORF">CA54_14790</name>
</gene>
<proteinExistence type="predicted"/>
<comment type="caution">
    <text evidence="1">The sequence shown here is derived from an EMBL/GenBank/DDBJ whole genome shotgun (WGS) entry which is preliminary data.</text>
</comment>
<organism evidence="1 2">
    <name type="scientific">Symmachiella macrocystis</name>
    <dbReference type="NCBI Taxonomy" id="2527985"/>
    <lineage>
        <taxon>Bacteria</taxon>
        <taxon>Pseudomonadati</taxon>
        <taxon>Planctomycetota</taxon>
        <taxon>Planctomycetia</taxon>
        <taxon>Planctomycetales</taxon>
        <taxon>Planctomycetaceae</taxon>
        <taxon>Symmachiella</taxon>
    </lineage>
</organism>
<sequence>MYDPSTGRFNRLDPFAGNVHDPQSLHKYAYVHGDPVTNIDPTGQVSVPAVHSLLTRLTIGADPLVKGVGHHWIPQSVYNALFEIKLISDEALAVFEKGTRATLNYSHGYDTWNGVTHARYNEAIDAVLRKFVDVSSGSPIDGDDAKKLLIWIRTGMEFDNKSGLSATTMGLIRNDDTIIDLIRDAQKWRKGFMRSVTIAHTAKRIAKERGINITKEQLKLIAKRRVNQDTSVKLAGNARKLSNAIDDLARTNPRRWAGLLGSAARNILPAIGAWYALSNFRRGNAGQGFAPGGGFLAGINEVGRGQFMGELLIEPGLKFAGQGVHDWLFDPETPPEERLQRRNPWLEDVLRDAMGN</sequence>
<dbReference type="AlphaFoldDB" id="A0A5C6BKZ9"/>
<accession>A0A5C6BKZ9</accession>
<dbReference type="OrthoDB" id="232855at2"/>
<dbReference type="NCBIfam" id="TIGR03696">
    <property type="entry name" value="Rhs_assc_core"/>
    <property type="match status" value="1"/>
</dbReference>
<dbReference type="RefSeq" id="WP_146370094.1">
    <property type="nucleotide sequence ID" value="NZ_SJPP01000001.1"/>
</dbReference>
<dbReference type="Gene3D" id="2.180.10.10">
    <property type="entry name" value="RHS repeat-associated core"/>
    <property type="match status" value="1"/>
</dbReference>